<evidence type="ECO:0000313" key="3">
    <source>
        <dbReference type="Proteomes" id="UP001151760"/>
    </source>
</evidence>
<dbReference type="PANTHER" id="PTHR33223">
    <property type="entry name" value="CCHC-TYPE DOMAIN-CONTAINING PROTEIN"/>
    <property type="match status" value="1"/>
</dbReference>
<evidence type="ECO:0000313" key="2">
    <source>
        <dbReference type="EMBL" id="GJT61926.1"/>
    </source>
</evidence>
<accession>A0ABQ5FER7</accession>
<reference evidence="2" key="1">
    <citation type="journal article" date="2022" name="Int. J. Mol. Sci.">
        <title>Draft Genome of Tanacetum Coccineum: Genomic Comparison of Closely Related Tanacetum-Family Plants.</title>
        <authorList>
            <person name="Yamashiro T."/>
            <person name="Shiraishi A."/>
            <person name="Nakayama K."/>
            <person name="Satake H."/>
        </authorList>
    </citation>
    <scope>NUCLEOTIDE SEQUENCE</scope>
</reference>
<proteinExistence type="predicted"/>
<dbReference type="PANTHER" id="PTHR33223:SF11">
    <property type="entry name" value="ELEMENT PROTEIN, PUTATIVE-RELATED"/>
    <property type="match status" value="1"/>
</dbReference>
<keyword evidence="3" id="KW-1185">Reference proteome</keyword>
<dbReference type="EMBL" id="BQNB010017329">
    <property type="protein sequence ID" value="GJT61926.1"/>
    <property type="molecule type" value="Genomic_DNA"/>
</dbReference>
<protein>
    <recommendedName>
        <fullName evidence="1">Retrotransposon gag domain-containing protein</fullName>
    </recommendedName>
</protein>
<evidence type="ECO:0000259" key="1">
    <source>
        <dbReference type="Pfam" id="PF03732"/>
    </source>
</evidence>
<organism evidence="2 3">
    <name type="scientific">Tanacetum coccineum</name>
    <dbReference type="NCBI Taxonomy" id="301880"/>
    <lineage>
        <taxon>Eukaryota</taxon>
        <taxon>Viridiplantae</taxon>
        <taxon>Streptophyta</taxon>
        <taxon>Embryophyta</taxon>
        <taxon>Tracheophyta</taxon>
        <taxon>Spermatophyta</taxon>
        <taxon>Magnoliopsida</taxon>
        <taxon>eudicotyledons</taxon>
        <taxon>Gunneridae</taxon>
        <taxon>Pentapetalae</taxon>
        <taxon>asterids</taxon>
        <taxon>campanulids</taxon>
        <taxon>Asterales</taxon>
        <taxon>Asteraceae</taxon>
        <taxon>Asteroideae</taxon>
        <taxon>Anthemideae</taxon>
        <taxon>Anthemidinae</taxon>
        <taxon>Tanacetum</taxon>
    </lineage>
</organism>
<sequence>MLSVFPMSLIGVANQWLRNASAGLIDTWETLKRKFLGKYCPPARTAKKIKEINNFQQEPDETLYQAWERFKDLLLRCPQHYLTYMQEVISFYKGLDVPTRQILDSKGVIPSMKVIDAKKAIQDMADHSQK</sequence>
<reference evidence="2" key="2">
    <citation type="submission" date="2022-01" db="EMBL/GenBank/DDBJ databases">
        <authorList>
            <person name="Yamashiro T."/>
            <person name="Shiraishi A."/>
            <person name="Satake H."/>
            <person name="Nakayama K."/>
        </authorList>
    </citation>
    <scope>NUCLEOTIDE SEQUENCE</scope>
</reference>
<feature type="domain" description="Retrotransposon gag" evidence="1">
    <location>
        <begin position="4"/>
        <end position="96"/>
    </location>
</feature>
<gene>
    <name evidence="2" type="ORF">Tco_1005459</name>
</gene>
<dbReference type="InterPro" id="IPR005162">
    <property type="entry name" value="Retrotrans_gag_dom"/>
</dbReference>
<name>A0ABQ5FER7_9ASTR</name>
<comment type="caution">
    <text evidence="2">The sequence shown here is derived from an EMBL/GenBank/DDBJ whole genome shotgun (WGS) entry which is preliminary data.</text>
</comment>
<dbReference type="Proteomes" id="UP001151760">
    <property type="component" value="Unassembled WGS sequence"/>
</dbReference>
<dbReference type="Pfam" id="PF03732">
    <property type="entry name" value="Retrotrans_gag"/>
    <property type="match status" value="1"/>
</dbReference>